<feature type="non-terminal residue" evidence="1">
    <location>
        <position position="44"/>
    </location>
</feature>
<proteinExistence type="predicted"/>
<accession>A0A382T9T9</accession>
<dbReference type="EMBL" id="UINC01134606">
    <property type="protein sequence ID" value="SVD18247.1"/>
    <property type="molecule type" value="Genomic_DNA"/>
</dbReference>
<organism evidence="1">
    <name type="scientific">marine metagenome</name>
    <dbReference type="NCBI Taxonomy" id="408172"/>
    <lineage>
        <taxon>unclassified sequences</taxon>
        <taxon>metagenomes</taxon>
        <taxon>ecological metagenomes</taxon>
    </lineage>
</organism>
<reference evidence="1" key="1">
    <citation type="submission" date="2018-05" db="EMBL/GenBank/DDBJ databases">
        <authorList>
            <person name="Lanie J.A."/>
            <person name="Ng W.-L."/>
            <person name="Kazmierczak K.M."/>
            <person name="Andrzejewski T.M."/>
            <person name="Davidsen T.M."/>
            <person name="Wayne K.J."/>
            <person name="Tettelin H."/>
            <person name="Glass J.I."/>
            <person name="Rusch D."/>
            <person name="Podicherti R."/>
            <person name="Tsui H.-C.T."/>
            <person name="Winkler M.E."/>
        </authorList>
    </citation>
    <scope>NUCLEOTIDE SEQUENCE</scope>
</reference>
<dbReference type="AlphaFoldDB" id="A0A382T9T9"/>
<evidence type="ECO:0000313" key="1">
    <source>
        <dbReference type="EMBL" id="SVD18247.1"/>
    </source>
</evidence>
<protein>
    <submittedName>
        <fullName evidence="1">Uncharacterized protein</fullName>
    </submittedName>
</protein>
<name>A0A382T9T9_9ZZZZ</name>
<feature type="non-terminal residue" evidence="1">
    <location>
        <position position="1"/>
    </location>
</feature>
<sequence length="44" mass="4607">MPTINNVFSSDGLLAGAIKGFVPREAQTEMAKAVKRAIDTTGSL</sequence>
<gene>
    <name evidence="1" type="ORF">METZ01_LOCUS371101</name>
</gene>